<dbReference type="FunFam" id="1.10.10.10:FF:000024">
    <property type="entry name" value="U5 small nuclear ribonucleoprotein helicase"/>
    <property type="match status" value="1"/>
</dbReference>
<dbReference type="Pfam" id="PF02889">
    <property type="entry name" value="Sec63"/>
    <property type="match status" value="1"/>
</dbReference>
<dbReference type="InterPro" id="IPR057842">
    <property type="entry name" value="WH_MER3"/>
</dbReference>
<keyword evidence="4" id="KW-0067">ATP-binding</keyword>
<dbReference type="InterPro" id="IPR011545">
    <property type="entry name" value="DEAD/DEAH_box_helicase_dom"/>
</dbReference>
<dbReference type="InterPro" id="IPR004179">
    <property type="entry name" value="Sec63-dom"/>
</dbReference>
<dbReference type="EMBL" id="LR877158">
    <property type="protein sequence ID" value="CAD2219534.1"/>
    <property type="molecule type" value="Genomic_DNA"/>
</dbReference>
<evidence type="ECO:0000259" key="7">
    <source>
        <dbReference type="PROSITE" id="PS51194"/>
    </source>
</evidence>
<dbReference type="SUPFAM" id="SSF46785">
    <property type="entry name" value="Winged helix' DNA-binding domain"/>
    <property type="match status" value="2"/>
</dbReference>
<keyword evidence="1" id="KW-0547">Nucleotide-binding</keyword>
<feature type="domain" description="Helicase C-terminal" evidence="7">
    <location>
        <begin position="1296"/>
        <end position="1494"/>
    </location>
</feature>
<dbReference type="GO" id="GO:0005524">
    <property type="term" value="F:ATP binding"/>
    <property type="evidence" value="ECO:0007669"/>
    <property type="project" value="UniProtKB-KW"/>
</dbReference>
<feature type="domain" description="Helicase ATP-binding" evidence="6">
    <location>
        <begin position="208"/>
        <end position="390"/>
    </location>
</feature>
<dbReference type="Gene3D" id="2.60.40.150">
    <property type="entry name" value="C2 domain"/>
    <property type="match status" value="1"/>
</dbReference>
<dbReference type="SUPFAM" id="SSF52540">
    <property type="entry name" value="P-loop containing nucleoside triphosphate hydrolases"/>
    <property type="match status" value="3"/>
</dbReference>
<dbReference type="FunFam" id="3.40.50.300:FF:000062">
    <property type="entry name" value="U5 small nuclear ribonucleoprotein helicase"/>
    <property type="match status" value="1"/>
</dbReference>
<dbReference type="SMART" id="SM00487">
    <property type="entry name" value="DEXDc"/>
    <property type="match status" value="2"/>
</dbReference>
<feature type="domain" description="Helicase C-terminal" evidence="7">
    <location>
        <begin position="442"/>
        <end position="643"/>
    </location>
</feature>
<evidence type="ECO:0000256" key="3">
    <source>
        <dbReference type="ARBA" id="ARBA00022806"/>
    </source>
</evidence>
<dbReference type="OrthoDB" id="5575at2759"/>
<dbReference type="Gene3D" id="1.10.3380.10">
    <property type="entry name" value="Sec63 N-terminal domain-like domain"/>
    <property type="match status" value="1"/>
</dbReference>
<dbReference type="GO" id="GO:0004386">
    <property type="term" value="F:helicase activity"/>
    <property type="evidence" value="ECO:0007669"/>
    <property type="project" value="UniProtKB-KW"/>
</dbReference>
<feature type="domain" description="Helicase ATP-binding" evidence="6">
    <location>
        <begin position="1091"/>
        <end position="1265"/>
    </location>
</feature>
<dbReference type="Pfam" id="PF23445">
    <property type="entry name" value="WHD_SNRNP200"/>
    <property type="match status" value="2"/>
</dbReference>
<evidence type="ECO:0000256" key="2">
    <source>
        <dbReference type="ARBA" id="ARBA00022801"/>
    </source>
</evidence>
<dbReference type="FunFam" id="1.10.10.10:FF:000012">
    <property type="entry name" value="U5 small nuclear ribonucleoprotein helicase"/>
    <property type="match status" value="1"/>
</dbReference>
<dbReference type="InterPro" id="IPR036388">
    <property type="entry name" value="WH-like_DNA-bd_sf"/>
</dbReference>
<evidence type="ECO:0000259" key="6">
    <source>
        <dbReference type="PROSITE" id="PS51192"/>
    </source>
</evidence>
<dbReference type="SMART" id="SM00490">
    <property type="entry name" value="HELICc"/>
    <property type="match status" value="2"/>
</dbReference>
<reference evidence="8 9" key="1">
    <citation type="submission" date="2020-08" db="EMBL/GenBank/DDBJ databases">
        <authorList>
            <person name="Newling K."/>
            <person name="Davey J."/>
            <person name="Forrester S."/>
        </authorList>
    </citation>
    <scope>NUCLEOTIDE SEQUENCE [LARGE SCALE GENOMIC DNA]</scope>
    <source>
        <strain evidence="9">Crithidia deanei Carvalho (ATCC PRA-265)</strain>
    </source>
</reference>
<protein>
    <submittedName>
        <fullName evidence="8">DEAD/DEAH box helicase/Type III restriction enzyme, res subunit/Helicase conserved C-terminal domain/Sec63 Brl domain containing protein, putative</fullName>
    </submittedName>
</protein>
<dbReference type="PANTHER" id="PTHR47961">
    <property type="entry name" value="DNA POLYMERASE THETA, PUTATIVE (AFU_ORTHOLOGUE AFUA_1G05260)-RELATED"/>
    <property type="match status" value="1"/>
</dbReference>
<dbReference type="Pfam" id="PF00271">
    <property type="entry name" value="Helicase_C"/>
    <property type="match status" value="2"/>
</dbReference>
<dbReference type="SMART" id="SM00973">
    <property type="entry name" value="Sec63"/>
    <property type="match status" value="1"/>
</dbReference>
<proteinExistence type="predicted"/>
<dbReference type="SUPFAM" id="SSF158702">
    <property type="entry name" value="Sec63 N-terminal domain-like"/>
    <property type="match status" value="1"/>
</dbReference>
<dbReference type="PROSITE" id="PS51192">
    <property type="entry name" value="HELICASE_ATP_BIND_1"/>
    <property type="match status" value="2"/>
</dbReference>
<dbReference type="GO" id="GO:0016787">
    <property type="term" value="F:hydrolase activity"/>
    <property type="evidence" value="ECO:0007669"/>
    <property type="project" value="UniProtKB-KW"/>
</dbReference>
<keyword evidence="2" id="KW-0378">Hydrolase</keyword>
<sequence>MTKILLNVLDRVTAAIKSSEPGPSLTAEKKSYSGSSEKLDNLKLNAISEMIETVGDKHYDLLQCIFEKPREIFLRLLEEFCTTEEEEEARRKADPSSALEHVRFVANTNKKNYLAFDHNGKITNEKWLTHMNRRFRELRFTDNNASIIPQNTIVNKNADHMRIVIPPPEVKVLREEERVCVATSIPEWARPAFLSITHLNTIQTRIFQTAFHSSQNMLVCAPTGAGKTVCALLVMLRCISEHFENGVFDRDFKIIFVAPMKALAQEMVENFSQRLAPFMIQVKELTGDMQLTKKEIAETQVIVTTPEKWDVITRKQSNEELAGKVKLIIMDEIHLLNEDRGPVLEAIVARTLRQGEMDMDRRVRLVGLSATLPNYKDVANFLQVDLNEGLKVFGPEYRPVPLQQTFIALQESKVKPVAGGRDADKKTQSKRDNLEHRLDLKAYEEVLENVKAGHQVMVFVHSRKQTVGLANFFSEEAQRRGQEDVFRYKGRMSEQAQKKGKLLKGKDLSRLFSAGFGAHNAGLIRHDRSSTESLFREGCIKVLCSTSTLAWGVNLPAHTVIIRGTQMYDPKRGGLVSISVLDVMQIFGRAGRPQFDTSGHGIIISDEKEISYFLRIIASSLPIESKMQSKLCDHLNAEVNAGTISSIQEASSWLEYTYLWQRIRVNPLVYGIKISNVRQDPELRFVRHDMINTAFVNLAVAGMVRYNPDIGSVETTDLGRLASHYYLTHETVSIFNNLMRKPDGTWIDTIDMSAAMNIAASASEFSQLRVRQEELDELQKLNSALPPIVQKYGVSGESVDETSVQWKVVTLLKAYITGLPVDAHSLSSDMNYITQNIPRITRALFEIELERAHPLSTYTFLTLCKCIEHRCWEFEHPLAQFGSWVRNTGITDSVWDYLNKLQPSMSLLQEMTAREIGSMVHNQRAGKAIADLVRSFPLLELEIDVQPITRTILRVKVTITADFQWSRELSGNSELFWLVVEDQDNHFIFHHESVTITRKEVDAGEAHVVNLAVPIVPQYDMYSIRLYSDRWIGCKEDYTFSIGHLHLPEDAQMTTKLLPLEPLRLHVLPEKYHVMYQKYKQFNPIQTQIFHAFHHTDENVFLGAPTGSGKTISAEMAVLRVFEKYPGMKVVYIAPLKALVKERMRDWKERMGWIGRTVVELSGDTTPDITALAKADILCTTPEKWDGISRNWQVRAYVRAVKLVVFDEVHMLGTDRGPVLEVIVSRMRYIGWNTKVPIRLIGLSTAVSNPGDLSSWLGVEKKWAVFNFDASVRPVPMTVHIAGYPGKFYCPRMASMNKPTYNAICEKSPTQPVIVFVSSRRQTRLTAMALIGFLLMEGNTAKWTHMDVAEMERFTSQVDDPYVKHCLQFGVGIHHAGLLERDRTTVESCFLNNKIQILVATSTLAWGVNFPAHMVVVKGTEYFDAKTGGYVDFPITDVLQMVGRAGRPQFDTEGVAQVLCHEPKKGFYRRFLYDPFPVESALHQQLHVHINAEIVSGTIATRQDAVNYLTWTYLFRRIARNPSYYGLEDGSPKAITIFLSSLVKDILGELERYRCIEPPETQTPTVRWTPMSCSTPCWVRFALTTTFTTRRPTSSTATSPPASPSRSCSR</sequence>
<dbReference type="FunFam" id="3.40.50.300:FF:000231">
    <property type="entry name" value="Activating signal cointegrator 1 complex subunit 3"/>
    <property type="match status" value="1"/>
</dbReference>
<dbReference type="VEuPathDB" id="TriTrypDB:ADEAN_000704200"/>
<evidence type="ECO:0000256" key="5">
    <source>
        <dbReference type="SAM" id="MobiDB-lite"/>
    </source>
</evidence>
<dbReference type="InterPro" id="IPR035892">
    <property type="entry name" value="C2_domain_sf"/>
</dbReference>
<dbReference type="FunFam" id="3.40.50.300:FF:000102">
    <property type="entry name" value="RNA helicase, activating signal cointegrator 1"/>
    <property type="match status" value="1"/>
</dbReference>
<dbReference type="PANTHER" id="PTHR47961:SF13">
    <property type="entry name" value="ACTIVATING SIGNAL COINTEGRATOR 1 COMPLEX SUBUNIT 3"/>
    <property type="match status" value="1"/>
</dbReference>
<dbReference type="InterPro" id="IPR027417">
    <property type="entry name" value="P-loop_NTPase"/>
</dbReference>
<dbReference type="Pfam" id="PF00270">
    <property type="entry name" value="DEAD"/>
    <property type="match status" value="2"/>
</dbReference>
<dbReference type="PROSITE" id="PS51194">
    <property type="entry name" value="HELICASE_CTER"/>
    <property type="match status" value="2"/>
</dbReference>
<dbReference type="InterPro" id="IPR036390">
    <property type="entry name" value="WH_DNA-bd_sf"/>
</dbReference>
<dbReference type="InterPro" id="IPR001650">
    <property type="entry name" value="Helicase_C-like"/>
</dbReference>
<dbReference type="Gene3D" id="3.40.50.300">
    <property type="entry name" value="P-loop containing nucleotide triphosphate hydrolases"/>
    <property type="match status" value="4"/>
</dbReference>
<dbReference type="SMART" id="SM00382">
    <property type="entry name" value="AAA"/>
    <property type="match status" value="2"/>
</dbReference>
<name>A0A7G2CKT6_9TRYP</name>
<dbReference type="InterPro" id="IPR014001">
    <property type="entry name" value="Helicase_ATP-bd"/>
</dbReference>
<dbReference type="Gene3D" id="1.10.10.10">
    <property type="entry name" value="Winged helix-like DNA-binding domain superfamily/Winged helix DNA-binding domain"/>
    <property type="match status" value="2"/>
</dbReference>
<evidence type="ECO:0000256" key="4">
    <source>
        <dbReference type="ARBA" id="ARBA00022840"/>
    </source>
</evidence>
<dbReference type="GO" id="GO:0003676">
    <property type="term" value="F:nucleic acid binding"/>
    <property type="evidence" value="ECO:0007669"/>
    <property type="project" value="InterPro"/>
</dbReference>
<gene>
    <name evidence="8" type="ORF">ADEAN_000704200</name>
</gene>
<dbReference type="InterPro" id="IPR003593">
    <property type="entry name" value="AAA+_ATPase"/>
</dbReference>
<keyword evidence="3 8" id="KW-0347">Helicase</keyword>
<dbReference type="CDD" id="cd18795">
    <property type="entry name" value="SF2_C_Ski2"/>
    <property type="match status" value="2"/>
</dbReference>
<dbReference type="Proteomes" id="UP000515908">
    <property type="component" value="Chromosome 14"/>
</dbReference>
<feature type="region of interest" description="Disordered" evidence="5">
    <location>
        <begin position="1590"/>
        <end position="1610"/>
    </location>
</feature>
<dbReference type="InterPro" id="IPR050474">
    <property type="entry name" value="Hel308_SKI2-like"/>
</dbReference>
<evidence type="ECO:0000256" key="1">
    <source>
        <dbReference type="ARBA" id="ARBA00022741"/>
    </source>
</evidence>
<organism evidence="8 9">
    <name type="scientific">Angomonas deanei</name>
    <dbReference type="NCBI Taxonomy" id="59799"/>
    <lineage>
        <taxon>Eukaryota</taxon>
        <taxon>Discoba</taxon>
        <taxon>Euglenozoa</taxon>
        <taxon>Kinetoplastea</taxon>
        <taxon>Metakinetoplastina</taxon>
        <taxon>Trypanosomatida</taxon>
        <taxon>Trypanosomatidae</taxon>
        <taxon>Strigomonadinae</taxon>
        <taxon>Angomonas</taxon>
    </lineage>
</organism>
<evidence type="ECO:0000313" key="9">
    <source>
        <dbReference type="Proteomes" id="UP000515908"/>
    </source>
</evidence>
<accession>A0A7G2CKT6</accession>
<evidence type="ECO:0000313" key="8">
    <source>
        <dbReference type="EMBL" id="CAD2219534.1"/>
    </source>
</evidence>
<keyword evidence="9" id="KW-1185">Reference proteome</keyword>